<evidence type="ECO:0000259" key="2">
    <source>
        <dbReference type="PROSITE" id="PS50995"/>
    </source>
</evidence>
<dbReference type="PROSITE" id="PS50995">
    <property type="entry name" value="HTH_MARR_2"/>
    <property type="match status" value="1"/>
</dbReference>
<evidence type="ECO:0000313" key="4">
    <source>
        <dbReference type="Proteomes" id="UP000474957"/>
    </source>
</evidence>
<dbReference type="GO" id="GO:0003700">
    <property type="term" value="F:DNA-binding transcription factor activity"/>
    <property type="evidence" value="ECO:0007669"/>
    <property type="project" value="InterPro"/>
</dbReference>
<dbReference type="AlphaFoldDB" id="A0A6L5YW49"/>
<dbReference type="InterPro" id="IPR036390">
    <property type="entry name" value="WH_DNA-bd_sf"/>
</dbReference>
<sequence>MDKRPLLLDNQLCFALYAATNAIVRSYRPLLAAIDLTYPQYIVMLTLWQDGPGSTRHIADRLRLAPNAITPLIDRLEVAGFVRRERDTRDRRVVHVKLTDKGAELRAAASEAQYHVACATGLDDCELDEMRDALHALTDRLELPEAEVPHAIGQS</sequence>
<reference evidence="3 4" key="1">
    <citation type="submission" date="2019-10" db="EMBL/GenBank/DDBJ databases">
        <title>Cognatihalovulum marinum gen. nov. sp. nov., a new member of the family Rhodobacteraceae isolated from deep seawater of the Northwest Indian Ocean.</title>
        <authorList>
            <person name="Ruan C."/>
            <person name="Wang J."/>
            <person name="Zheng X."/>
            <person name="Song L."/>
            <person name="Zhu Y."/>
            <person name="Huang Y."/>
            <person name="Lu Z."/>
            <person name="Du W."/>
            <person name="Huang L."/>
            <person name="Dai X."/>
        </authorList>
    </citation>
    <scope>NUCLEOTIDE SEQUENCE [LARGE SCALE GENOMIC DNA]</scope>
    <source>
        <strain evidence="3 4">2CG4</strain>
    </source>
</reference>
<dbReference type="EMBL" id="WIND01000001">
    <property type="protein sequence ID" value="MSU88531.1"/>
    <property type="molecule type" value="Genomic_DNA"/>
</dbReference>
<comment type="caution">
    <text evidence="3">The sequence shown here is derived from an EMBL/GenBank/DDBJ whole genome shotgun (WGS) entry which is preliminary data.</text>
</comment>
<dbReference type="PANTHER" id="PTHR33164:SF5">
    <property type="entry name" value="ORGANIC HYDROPEROXIDE RESISTANCE TRANSCRIPTIONAL REGULATOR"/>
    <property type="match status" value="1"/>
</dbReference>
<feature type="domain" description="HTH marR-type" evidence="2">
    <location>
        <begin position="9"/>
        <end position="139"/>
    </location>
</feature>
<dbReference type="PRINTS" id="PR00598">
    <property type="entry name" value="HTHMARR"/>
</dbReference>
<dbReference type="GO" id="GO:0005737">
    <property type="term" value="C:cytoplasm"/>
    <property type="evidence" value="ECO:0007669"/>
    <property type="project" value="UniProtKB-SubCell"/>
</dbReference>
<dbReference type="InterPro" id="IPR000835">
    <property type="entry name" value="HTH_MarR-typ"/>
</dbReference>
<dbReference type="InterPro" id="IPR039422">
    <property type="entry name" value="MarR/SlyA-like"/>
</dbReference>
<evidence type="ECO:0000313" key="3">
    <source>
        <dbReference type="EMBL" id="MSU88531.1"/>
    </source>
</evidence>
<dbReference type="PANTHER" id="PTHR33164">
    <property type="entry name" value="TRANSCRIPTIONAL REGULATOR, MARR FAMILY"/>
    <property type="match status" value="1"/>
</dbReference>
<dbReference type="SMART" id="SM00347">
    <property type="entry name" value="HTH_MARR"/>
    <property type="match status" value="1"/>
</dbReference>
<keyword evidence="4" id="KW-1185">Reference proteome</keyword>
<name>A0A6L5YW49_9RHOB</name>
<dbReference type="GO" id="GO:0006950">
    <property type="term" value="P:response to stress"/>
    <property type="evidence" value="ECO:0007669"/>
    <property type="project" value="TreeGrafter"/>
</dbReference>
<dbReference type="Proteomes" id="UP000474957">
    <property type="component" value="Unassembled WGS sequence"/>
</dbReference>
<protein>
    <submittedName>
        <fullName evidence="3">MarR family transcriptional regulator</fullName>
    </submittedName>
</protein>
<organism evidence="3 4">
    <name type="scientific">Halovulum marinum</name>
    <dbReference type="NCBI Taxonomy" id="2662447"/>
    <lineage>
        <taxon>Bacteria</taxon>
        <taxon>Pseudomonadati</taxon>
        <taxon>Pseudomonadota</taxon>
        <taxon>Alphaproteobacteria</taxon>
        <taxon>Rhodobacterales</taxon>
        <taxon>Paracoccaceae</taxon>
        <taxon>Halovulum</taxon>
    </lineage>
</organism>
<dbReference type="InterPro" id="IPR036388">
    <property type="entry name" value="WH-like_DNA-bd_sf"/>
</dbReference>
<gene>
    <name evidence="3" type="ORF">GE300_02720</name>
</gene>
<comment type="subcellular location">
    <subcellularLocation>
        <location evidence="1">Cytoplasm</location>
    </subcellularLocation>
</comment>
<dbReference type="RefSeq" id="WP_154444588.1">
    <property type="nucleotide sequence ID" value="NZ_WIND01000001.1"/>
</dbReference>
<dbReference type="SUPFAM" id="SSF46785">
    <property type="entry name" value="Winged helix' DNA-binding domain"/>
    <property type="match status" value="1"/>
</dbReference>
<dbReference type="Gene3D" id="1.10.10.10">
    <property type="entry name" value="Winged helix-like DNA-binding domain superfamily/Winged helix DNA-binding domain"/>
    <property type="match status" value="1"/>
</dbReference>
<proteinExistence type="predicted"/>
<evidence type="ECO:0000256" key="1">
    <source>
        <dbReference type="ARBA" id="ARBA00004496"/>
    </source>
</evidence>
<dbReference type="Pfam" id="PF01047">
    <property type="entry name" value="MarR"/>
    <property type="match status" value="1"/>
</dbReference>
<accession>A0A6L5YW49</accession>